<dbReference type="PANTHER" id="PTHR35809:SF1">
    <property type="entry name" value="ARCHAETIDYLSERINE DECARBOXYLASE PROENZYME-RELATED"/>
    <property type="match status" value="1"/>
</dbReference>
<comment type="similarity">
    <text evidence="11">Belongs to the phosphatidylserine decarboxylase family. PSD-A subfamily.</text>
</comment>
<keyword evidence="12" id="KW-1133">Transmembrane helix</keyword>
<evidence type="ECO:0000256" key="2">
    <source>
        <dbReference type="ARBA" id="ARBA00022516"/>
    </source>
</evidence>
<feature type="modified residue" description="Pyruvic acid (Ser); by autocatalysis" evidence="11">
    <location>
        <position position="182"/>
    </location>
</feature>
<dbReference type="EMBL" id="ACJN02000003">
    <property type="protein sequence ID" value="EFI33538.1"/>
    <property type="molecule type" value="Genomic_DNA"/>
</dbReference>
<comment type="catalytic activity">
    <reaction evidence="11">
        <text>a 1,2-diacyl-sn-glycero-3-phospho-L-serine + H(+) = a 1,2-diacyl-sn-glycero-3-phosphoethanolamine + CO2</text>
        <dbReference type="Rhea" id="RHEA:20828"/>
        <dbReference type="ChEBI" id="CHEBI:15378"/>
        <dbReference type="ChEBI" id="CHEBI:16526"/>
        <dbReference type="ChEBI" id="CHEBI:57262"/>
        <dbReference type="ChEBI" id="CHEBI:64612"/>
        <dbReference type="EC" id="4.1.1.65"/>
    </reaction>
</comment>
<evidence type="ECO:0000256" key="9">
    <source>
        <dbReference type="ARBA" id="ARBA00023264"/>
    </source>
</evidence>
<keyword evidence="7 11" id="KW-0594">Phospholipid biosynthesis</keyword>
<dbReference type="GO" id="GO:0004609">
    <property type="term" value="F:phosphatidylserine decarboxylase activity"/>
    <property type="evidence" value="ECO:0007669"/>
    <property type="project" value="UniProtKB-UniRule"/>
</dbReference>
<feature type="transmembrane region" description="Helical" evidence="12">
    <location>
        <begin position="12"/>
        <end position="45"/>
    </location>
</feature>
<evidence type="ECO:0000256" key="6">
    <source>
        <dbReference type="ARBA" id="ARBA00023145"/>
    </source>
</evidence>
<protein>
    <recommendedName>
        <fullName evidence="11">Phosphatidylserine decarboxylase proenzyme</fullName>
        <ecNumber evidence="11">4.1.1.65</ecNumber>
    </recommendedName>
    <component>
        <recommendedName>
            <fullName evidence="11">Phosphatidylserine decarboxylase alpha chain</fullName>
        </recommendedName>
    </component>
    <component>
        <recommendedName>
            <fullName evidence="11">Phosphatidylserine decarboxylase beta chain</fullName>
        </recommendedName>
    </component>
</protein>
<evidence type="ECO:0000256" key="8">
    <source>
        <dbReference type="ARBA" id="ARBA00023239"/>
    </source>
</evidence>
<accession>D6SS72</accession>
<dbReference type="EC" id="4.1.1.65" evidence="11"/>
<name>D6SS72_9BACT</name>
<evidence type="ECO:0000256" key="3">
    <source>
        <dbReference type="ARBA" id="ARBA00022793"/>
    </source>
</evidence>
<dbReference type="RefSeq" id="WP_008870888.1">
    <property type="nucleotide sequence ID" value="NZ_ACJN02000003.1"/>
</dbReference>
<evidence type="ECO:0000256" key="7">
    <source>
        <dbReference type="ARBA" id="ARBA00023209"/>
    </source>
</evidence>
<evidence type="ECO:0000313" key="14">
    <source>
        <dbReference type="Proteomes" id="UP000005496"/>
    </source>
</evidence>
<feature type="chain" id="PRO_5023411128" description="Phosphatidylserine decarboxylase beta chain" evidence="11">
    <location>
        <begin position="1"/>
        <end position="181"/>
    </location>
</feature>
<dbReference type="AlphaFoldDB" id="D6SS72"/>
<keyword evidence="12" id="KW-0812">Transmembrane</keyword>
<organism evidence="13 14">
    <name type="scientific">Desulfonatronospira thiodismutans ASO3-1</name>
    <dbReference type="NCBI Taxonomy" id="555779"/>
    <lineage>
        <taxon>Bacteria</taxon>
        <taxon>Pseudomonadati</taxon>
        <taxon>Thermodesulfobacteriota</taxon>
        <taxon>Desulfovibrionia</taxon>
        <taxon>Desulfovibrionales</taxon>
        <taxon>Desulfonatronovibrionaceae</taxon>
        <taxon>Desulfonatronospira</taxon>
    </lineage>
</organism>
<dbReference type="eggNOG" id="COG0688">
    <property type="taxonomic scope" value="Bacteria"/>
</dbReference>
<gene>
    <name evidence="11" type="primary">psd</name>
    <name evidence="13" type="ORF">Dthio_PD0872</name>
</gene>
<proteinExistence type="inferred from homology"/>
<keyword evidence="5 11" id="KW-0472">Membrane</keyword>
<dbReference type="InterPro" id="IPR003817">
    <property type="entry name" value="PS_Dcarbxylase"/>
</dbReference>
<reference evidence="13" key="1">
    <citation type="submission" date="2010-05" db="EMBL/GenBank/DDBJ databases">
        <title>The draft genome of Desulfonatronospira thiodismutans ASO3-1.</title>
        <authorList>
            <consortium name="US DOE Joint Genome Institute (JGI-PGF)"/>
            <person name="Lucas S."/>
            <person name="Copeland A."/>
            <person name="Lapidus A."/>
            <person name="Cheng J.-F."/>
            <person name="Bruce D."/>
            <person name="Goodwin L."/>
            <person name="Pitluck S."/>
            <person name="Chertkov O."/>
            <person name="Brettin T."/>
            <person name="Detter J.C."/>
            <person name="Han C."/>
            <person name="Land M.L."/>
            <person name="Hauser L."/>
            <person name="Kyrpides N."/>
            <person name="Mikhailova N."/>
            <person name="Muyzer G."/>
            <person name="Woyke T."/>
        </authorList>
    </citation>
    <scope>NUCLEOTIDE SEQUENCE [LARGE SCALE GENOMIC DNA]</scope>
    <source>
        <strain evidence="13">ASO3-1</strain>
    </source>
</reference>
<comment type="function">
    <text evidence="11">Catalyzes the formation of phosphatidylethanolamine (PtdEtn) from phosphatidylserine (PtdSer).</text>
</comment>
<dbReference type="UniPathway" id="UPA00558">
    <property type="reaction ID" value="UER00616"/>
</dbReference>
<comment type="caution">
    <text evidence="13">The sequence shown here is derived from an EMBL/GenBank/DDBJ whole genome shotgun (WGS) entry which is preliminary data.</text>
</comment>
<dbReference type="NCBIfam" id="NF003685">
    <property type="entry name" value="PRK05305.2-5"/>
    <property type="match status" value="1"/>
</dbReference>
<comment type="cofactor">
    <cofactor evidence="11">
        <name>pyruvate</name>
        <dbReference type="ChEBI" id="CHEBI:15361"/>
    </cofactor>
    <text evidence="11">Binds 1 pyruvoyl group covalently per subunit.</text>
</comment>
<feature type="site" description="Cleavage (non-hydrolytic); by autocatalysis" evidence="11">
    <location>
        <begin position="181"/>
        <end position="182"/>
    </location>
</feature>
<feature type="active site" description="Schiff-base intermediate with substrate; via pyruvic acid" evidence="11">
    <location>
        <position position="182"/>
    </location>
</feature>
<sequence length="220" mass="24295">MQKPHFHIRPEGLNIISLTVLVTLVFSLLGWAFFSIIGLVASFFALNFFRDPERVTPDAPGVAVAPADGRVVKVETMQDPFTGEQRTAICIFMNVFNVHVNRFPLTGTVQAINYQPGKFINASLDKASLDNERCALHFEDEDRRGWTMVQIAGLLARRIVCYAETGDKLSRGQRFGLIKLGSRVDLYLPQGYESKVSVGEKTIAGQSIIARKTDSASGST</sequence>
<dbReference type="GO" id="GO:0005886">
    <property type="term" value="C:plasma membrane"/>
    <property type="evidence" value="ECO:0007669"/>
    <property type="project" value="UniProtKB-SubCell"/>
</dbReference>
<evidence type="ECO:0000256" key="1">
    <source>
        <dbReference type="ARBA" id="ARBA00022475"/>
    </source>
</evidence>
<evidence type="ECO:0000313" key="13">
    <source>
        <dbReference type="EMBL" id="EFI33538.1"/>
    </source>
</evidence>
<feature type="chain" id="PRO_5023411129" description="Phosphatidylserine decarboxylase alpha chain" evidence="11">
    <location>
        <begin position="182"/>
        <end position="220"/>
    </location>
</feature>
<evidence type="ECO:0000256" key="12">
    <source>
        <dbReference type="SAM" id="Phobius"/>
    </source>
</evidence>
<comment type="pathway">
    <text evidence="11">Phospholipid metabolism; phosphatidylethanolamine biosynthesis; phosphatidylethanolamine from CDP-diacylglycerol: step 2/2.</text>
</comment>
<dbReference type="InterPro" id="IPR033175">
    <property type="entry name" value="PSD-A"/>
</dbReference>
<dbReference type="Proteomes" id="UP000005496">
    <property type="component" value="Unassembled WGS sequence"/>
</dbReference>
<evidence type="ECO:0000256" key="5">
    <source>
        <dbReference type="ARBA" id="ARBA00023136"/>
    </source>
</evidence>
<keyword evidence="4 11" id="KW-0443">Lipid metabolism</keyword>
<keyword evidence="10 11" id="KW-0670">Pyruvate</keyword>
<dbReference type="NCBIfam" id="NF003678">
    <property type="entry name" value="PRK05305.1-2"/>
    <property type="match status" value="1"/>
</dbReference>
<keyword evidence="6 11" id="KW-0865">Zymogen</keyword>
<dbReference type="PANTHER" id="PTHR35809">
    <property type="entry name" value="ARCHAETIDYLSERINE DECARBOXYLASE PROENZYME-RELATED"/>
    <property type="match status" value="1"/>
</dbReference>
<evidence type="ECO:0000256" key="4">
    <source>
        <dbReference type="ARBA" id="ARBA00023098"/>
    </source>
</evidence>
<comment type="subunit">
    <text evidence="11">Heterodimer of a large membrane-associated beta subunit and a small pyruvoyl-containing alpha subunit.</text>
</comment>
<dbReference type="GO" id="GO:0006646">
    <property type="term" value="P:phosphatidylethanolamine biosynthetic process"/>
    <property type="evidence" value="ECO:0007669"/>
    <property type="project" value="UniProtKB-UniRule"/>
</dbReference>
<comment type="subcellular location">
    <subcellularLocation>
        <location evidence="11">Cell membrane</location>
        <topology evidence="11">Peripheral membrane protein</topology>
    </subcellularLocation>
</comment>
<keyword evidence="8 11" id="KW-0456">Lyase</keyword>
<dbReference type="Pfam" id="PF02666">
    <property type="entry name" value="PS_Dcarbxylase"/>
    <property type="match status" value="1"/>
</dbReference>
<comment type="PTM">
    <text evidence="11">Is synthesized initially as an inactive proenzyme. Formation of the active enzyme involves a self-maturation process in which the active site pyruvoyl group is generated from an internal serine residue via an autocatalytic post-translational modification. Two non-identical subunits are generated from the proenzyme in this reaction, and the pyruvate is formed at the N-terminus of the alpha chain, which is derived from the carboxyl end of the proenzyme. The post-translation cleavage follows an unusual pathway, termed non-hydrolytic serinolysis, in which the side chain hydroxyl group of the serine supplies its oxygen atom to form the C-terminus of the beta chain, while the remainder of the serine residue undergoes an oxidative deamination to produce ammonia and the pyruvoyl prosthetic group on the alpha chain.</text>
</comment>
<dbReference type="HAMAP" id="MF_00664">
    <property type="entry name" value="PS_decarb_PSD_A"/>
    <property type="match status" value="1"/>
</dbReference>
<keyword evidence="3 11" id="KW-0210">Decarboxylase</keyword>
<keyword evidence="14" id="KW-1185">Reference proteome</keyword>
<evidence type="ECO:0000256" key="10">
    <source>
        <dbReference type="ARBA" id="ARBA00023317"/>
    </source>
</evidence>
<dbReference type="OrthoDB" id="9790893at2"/>
<keyword evidence="2 11" id="KW-0444">Lipid biosynthesis</keyword>
<keyword evidence="1 11" id="KW-1003">Cell membrane</keyword>
<evidence type="ECO:0000256" key="11">
    <source>
        <dbReference type="HAMAP-Rule" id="MF_00664"/>
    </source>
</evidence>
<keyword evidence="9 11" id="KW-1208">Phospholipid metabolism</keyword>